<dbReference type="SUPFAM" id="SSF57997">
    <property type="entry name" value="Tropomyosin"/>
    <property type="match status" value="1"/>
</dbReference>
<evidence type="ECO:0000313" key="5">
    <source>
        <dbReference type="EMBL" id="AGC71586.1"/>
    </source>
</evidence>
<name>L7VW58_9BACT</name>
<feature type="coiled-coil region" evidence="2">
    <location>
        <begin position="34"/>
        <end position="138"/>
    </location>
</feature>
<dbReference type="InterPro" id="IPR050570">
    <property type="entry name" value="Cell_wall_metabolism_enzyme"/>
</dbReference>
<dbReference type="GO" id="GO:0004222">
    <property type="term" value="F:metalloendopeptidase activity"/>
    <property type="evidence" value="ECO:0007669"/>
    <property type="project" value="TreeGrafter"/>
</dbReference>
<dbReference type="InterPro" id="IPR011055">
    <property type="entry name" value="Dup_hybrid_motif"/>
</dbReference>
<evidence type="ECO:0000256" key="1">
    <source>
        <dbReference type="ARBA" id="ARBA00022729"/>
    </source>
</evidence>
<dbReference type="SUPFAM" id="SSF51261">
    <property type="entry name" value="Duplicated hybrid motif"/>
    <property type="match status" value="1"/>
</dbReference>
<dbReference type="EMBL" id="JX649877">
    <property type="protein sequence ID" value="AGC71586.1"/>
    <property type="molecule type" value="Genomic_DNA"/>
</dbReference>
<dbReference type="PANTHER" id="PTHR21666">
    <property type="entry name" value="PEPTIDASE-RELATED"/>
    <property type="match status" value="1"/>
</dbReference>
<dbReference type="Gene3D" id="1.20.5.340">
    <property type="match status" value="1"/>
</dbReference>
<evidence type="ECO:0000256" key="3">
    <source>
        <dbReference type="SAM" id="SignalP"/>
    </source>
</evidence>
<sequence>MSSLRRTVATPLLALSMSVGLIAGVTAPTFADSKSDIRNKQKQVNKKLKQAKKDVKSSEARFEAASKKLKASEKRLAGAVENLRSTRGQLVVAQIEDARLRRELDESERELGVAEKDVEKAEKHLDAAEREVARFTVDSVMQGDSGLRAFGDLLSGQDPTIFSARMSAKNSVADAQVARMQELAASRVLLEVERERLEDLRDAIARQKARAEENVAHMAVLEAQAEAQQRSVAKMVDENSKARKEADAALQEDKAIQAEFERERGELARRLQKIIDEELRKAGETGGDTFVDSVSALSKPVAGRLTSKYGMRKHPILGYYRMHDGMDFGARCGTPIWAAASGTVVDRYYSRGYGNRIVVNHGVKRGASLMTTYNHLSRFNVKNGQKVTRGQVIGYVGTTGMSTGCHLHFMVLRNGQHTNPANWL</sequence>
<feature type="domain" description="M23ase beta-sheet core" evidence="4">
    <location>
        <begin position="321"/>
        <end position="420"/>
    </location>
</feature>
<accession>L7VW58</accession>
<keyword evidence="2" id="KW-0175">Coiled coil</keyword>
<organism evidence="5">
    <name type="scientific">uncultured bacterium A1Q1_fos_1053</name>
    <dbReference type="NCBI Taxonomy" id="1256539"/>
    <lineage>
        <taxon>Bacteria</taxon>
        <taxon>environmental samples</taxon>
    </lineage>
</organism>
<dbReference type="CDD" id="cd12797">
    <property type="entry name" value="M23_peptidase"/>
    <property type="match status" value="1"/>
</dbReference>
<evidence type="ECO:0000259" key="4">
    <source>
        <dbReference type="Pfam" id="PF01551"/>
    </source>
</evidence>
<evidence type="ECO:0000256" key="2">
    <source>
        <dbReference type="SAM" id="Coils"/>
    </source>
</evidence>
<reference evidence="5" key="1">
    <citation type="submission" date="2012-09" db="EMBL/GenBank/DDBJ databases">
        <title>Metagenomic Characterization of a Microbial Community in Wastewater Detects High Levels of Antibiotic Resistance.</title>
        <authorList>
            <person name="Abrams M."/>
            <person name="Caldwell A."/>
            <person name="Vandaei E."/>
            <person name="Lee W."/>
            <person name="Perrott J."/>
            <person name="Khan S.Y."/>
            <person name="Ta J."/>
            <person name="Romero D."/>
            <person name="Nguyen V."/>
            <person name="Pourmand N."/>
            <person name="Ouverney C.C."/>
        </authorList>
    </citation>
    <scope>NUCLEOTIDE SEQUENCE</scope>
</reference>
<proteinExistence type="predicted"/>
<feature type="signal peptide" evidence="3">
    <location>
        <begin position="1"/>
        <end position="23"/>
    </location>
</feature>
<dbReference type="PANTHER" id="PTHR21666:SF289">
    <property type="entry name" value="L-ALA--D-GLU ENDOPEPTIDASE"/>
    <property type="match status" value="1"/>
</dbReference>
<dbReference type="AlphaFoldDB" id="L7VW58"/>
<feature type="chain" id="PRO_5003985181" evidence="3">
    <location>
        <begin position="24"/>
        <end position="424"/>
    </location>
</feature>
<feature type="coiled-coil region" evidence="2">
    <location>
        <begin position="180"/>
        <end position="277"/>
    </location>
</feature>
<dbReference type="Pfam" id="PF01551">
    <property type="entry name" value="Peptidase_M23"/>
    <property type="match status" value="1"/>
</dbReference>
<keyword evidence="1 3" id="KW-0732">Signal</keyword>
<protein>
    <submittedName>
        <fullName evidence="5">Peptidase M23B</fullName>
    </submittedName>
</protein>
<dbReference type="Gene3D" id="2.70.70.10">
    <property type="entry name" value="Glucose Permease (Domain IIA)"/>
    <property type="match status" value="1"/>
</dbReference>
<dbReference type="InterPro" id="IPR016047">
    <property type="entry name" value="M23ase_b-sheet_dom"/>
</dbReference>